<dbReference type="Pfam" id="PF08019">
    <property type="entry name" value="EptA_B_N"/>
    <property type="match status" value="1"/>
</dbReference>
<dbReference type="CDD" id="cd16017">
    <property type="entry name" value="LptA"/>
    <property type="match status" value="1"/>
</dbReference>
<dbReference type="GeneID" id="300081945"/>
<keyword evidence="12" id="KW-1185">Reference proteome</keyword>
<dbReference type="InterPro" id="IPR040423">
    <property type="entry name" value="PEA_transferase"/>
</dbReference>
<dbReference type="NCBIfam" id="NF028537">
    <property type="entry name" value="P_eth_NH2_trans"/>
    <property type="match status" value="1"/>
</dbReference>
<evidence type="ECO:0000259" key="10">
    <source>
        <dbReference type="Pfam" id="PF08019"/>
    </source>
</evidence>
<evidence type="ECO:0000313" key="11">
    <source>
        <dbReference type="EMBL" id="USR37653.1"/>
    </source>
</evidence>
<dbReference type="RefSeq" id="WP_065985178.1">
    <property type="nucleotide sequence ID" value="NZ_CP099397.1"/>
</dbReference>
<dbReference type="InterPro" id="IPR058130">
    <property type="entry name" value="PEA_transf_C"/>
</dbReference>
<evidence type="ECO:0000256" key="8">
    <source>
        <dbReference type="SAM" id="Phobius"/>
    </source>
</evidence>
<protein>
    <submittedName>
        <fullName evidence="11">Phosphoethanolamine--lipid A transferase</fullName>
    </submittedName>
</protein>
<dbReference type="PANTHER" id="PTHR30443:SF0">
    <property type="entry name" value="PHOSPHOETHANOLAMINE TRANSFERASE EPTA"/>
    <property type="match status" value="1"/>
</dbReference>
<sequence>MFKSLTIRAENLAFLASLLLLALYNFPLWRHVAAIVPADISGLALRLTFGVMVLAIFNFVLVLLSFRWVIKPVLMALLLISSGVTYFMSQYGVMIDANMLRNVVETDPGEVQGLLSLKLALCILFLGILPCWLLWKLPVRHQPLRRALPRKMLIACASLAVLGGTALTNYQGLASLFRNHHELRLLVVPSNYLYASFGYAREQLAVAKEPLRQIGTDARKAPAWQDHPRKSLTVLVIGESARAENFGLLGYDRDTTPLLRKQPGVIAFGNVRSCGTDTAVSVPCMFSNMTRSNYDAARARGQEGLLDVLKHAGLSVTWRDNQSGCKGTCDRVTQENLDRQNDPTLCGSGECHDEILLQNLQAYIDQLEDDAVLVLHQMGSHGPEYAKRYPKRFEKFTPVCASNALNDCSRESIVNAYDNTLVYTDYLLSSLIDLLRQNQDELDSAMLYLSDHGESLGEYNLFLHGTPYLLAPAQQKHVPMLSWFSEGYRQSFAVDTGCLAAGRDKPLSHDNFFHSVLGLLQIRTDEYQPDLDLFATCRTHATVASQ</sequence>
<evidence type="ECO:0000259" key="9">
    <source>
        <dbReference type="Pfam" id="PF00884"/>
    </source>
</evidence>
<feature type="transmembrane region" description="Helical" evidence="8">
    <location>
        <begin position="147"/>
        <end position="167"/>
    </location>
</feature>
<dbReference type="InterPro" id="IPR012549">
    <property type="entry name" value="EptA-like_N"/>
</dbReference>
<reference evidence="11" key="1">
    <citation type="submission" date="2022-06" db="EMBL/GenBank/DDBJ databases">
        <title>Complete genome of Pseudomonas hydrolytica DSWY01T.</title>
        <authorList>
            <person name="Jung J."/>
            <person name="Jeon C.O."/>
        </authorList>
    </citation>
    <scope>NUCLEOTIDE SEQUENCE</scope>
    <source>
        <strain evidence="11">DSWY01</strain>
    </source>
</reference>
<dbReference type="SUPFAM" id="SSF53649">
    <property type="entry name" value="Alkaline phosphatase-like"/>
    <property type="match status" value="1"/>
</dbReference>
<feature type="transmembrane region" description="Helical" evidence="8">
    <location>
        <begin position="113"/>
        <end position="135"/>
    </location>
</feature>
<evidence type="ECO:0000256" key="6">
    <source>
        <dbReference type="ARBA" id="ARBA00022989"/>
    </source>
</evidence>
<proteinExistence type="predicted"/>
<dbReference type="Gene3D" id="3.40.720.10">
    <property type="entry name" value="Alkaline Phosphatase, subunit A"/>
    <property type="match status" value="1"/>
</dbReference>
<comment type="subcellular location">
    <subcellularLocation>
        <location evidence="1">Cell inner membrane</location>
        <topology evidence="1">Multi-pass membrane protein</topology>
    </subcellularLocation>
</comment>
<keyword evidence="4 11" id="KW-0808">Transferase</keyword>
<accession>A0ABY5A203</accession>
<keyword evidence="3" id="KW-0997">Cell inner membrane</keyword>
<feature type="transmembrane region" description="Helical" evidence="8">
    <location>
        <begin position="73"/>
        <end position="93"/>
    </location>
</feature>
<evidence type="ECO:0000256" key="7">
    <source>
        <dbReference type="ARBA" id="ARBA00023136"/>
    </source>
</evidence>
<keyword evidence="2" id="KW-1003">Cell membrane</keyword>
<feature type="domain" description="Sulfatase N-terminal" evidence="9">
    <location>
        <begin position="233"/>
        <end position="522"/>
    </location>
</feature>
<evidence type="ECO:0000313" key="12">
    <source>
        <dbReference type="Proteomes" id="UP001054897"/>
    </source>
</evidence>
<dbReference type="GO" id="GO:0016740">
    <property type="term" value="F:transferase activity"/>
    <property type="evidence" value="ECO:0007669"/>
    <property type="project" value="UniProtKB-KW"/>
</dbReference>
<gene>
    <name evidence="11" type="ORF">L1F06_013200</name>
</gene>
<keyword evidence="7 8" id="KW-0472">Membrane</keyword>
<evidence type="ECO:0000256" key="1">
    <source>
        <dbReference type="ARBA" id="ARBA00004429"/>
    </source>
</evidence>
<keyword evidence="5 8" id="KW-0812">Transmembrane</keyword>
<feature type="transmembrane region" description="Helical" evidence="8">
    <location>
        <begin position="44"/>
        <end position="66"/>
    </location>
</feature>
<dbReference type="Proteomes" id="UP001054897">
    <property type="component" value="Chromosome"/>
</dbReference>
<evidence type="ECO:0000256" key="2">
    <source>
        <dbReference type="ARBA" id="ARBA00022475"/>
    </source>
</evidence>
<organism evidence="11 12">
    <name type="scientific">Ectopseudomonas hydrolytica</name>
    <dbReference type="NCBI Taxonomy" id="2493633"/>
    <lineage>
        <taxon>Bacteria</taxon>
        <taxon>Pseudomonadati</taxon>
        <taxon>Pseudomonadota</taxon>
        <taxon>Gammaproteobacteria</taxon>
        <taxon>Pseudomonadales</taxon>
        <taxon>Pseudomonadaceae</taxon>
        <taxon>Ectopseudomonas</taxon>
    </lineage>
</organism>
<dbReference type="InterPro" id="IPR000917">
    <property type="entry name" value="Sulfatase_N"/>
</dbReference>
<evidence type="ECO:0000256" key="3">
    <source>
        <dbReference type="ARBA" id="ARBA00022519"/>
    </source>
</evidence>
<dbReference type="InterPro" id="IPR017850">
    <property type="entry name" value="Alkaline_phosphatase_core_sf"/>
</dbReference>
<dbReference type="Pfam" id="PF00884">
    <property type="entry name" value="Sulfatase"/>
    <property type="match status" value="1"/>
</dbReference>
<name>A0ABY5A203_9GAMM</name>
<evidence type="ECO:0000256" key="4">
    <source>
        <dbReference type="ARBA" id="ARBA00022679"/>
    </source>
</evidence>
<keyword evidence="6 8" id="KW-1133">Transmembrane helix</keyword>
<dbReference type="EMBL" id="CP099397">
    <property type="protein sequence ID" value="USR37653.1"/>
    <property type="molecule type" value="Genomic_DNA"/>
</dbReference>
<dbReference type="PANTHER" id="PTHR30443">
    <property type="entry name" value="INNER MEMBRANE PROTEIN"/>
    <property type="match status" value="1"/>
</dbReference>
<feature type="domain" description="Phosphoethanolamine transferase N-terminal" evidence="10">
    <location>
        <begin position="54"/>
        <end position="203"/>
    </location>
</feature>
<evidence type="ECO:0000256" key="5">
    <source>
        <dbReference type="ARBA" id="ARBA00022692"/>
    </source>
</evidence>